<keyword evidence="6" id="KW-0479">Metal-binding</keyword>
<feature type="region of interest" description="Disordered" evidence="7">
    <location>
        <begin position="390"/>
        <end position="454"/>
    </location>
</feature>
<dbReference type="EMBL" id="HBHY01022243">
    <property type="protein sequence ID" value="CAE0153528.1"/>
    <property type="molecule type" value="Transcribed_RNA"/>
</dbReference>
<dbReference type="GO" id="GO:0016787">
    <property type="term" value="F:hydrolase activity"/>
    <property type="evidence" value="ECO:0007669"/>
    <property type="project" value="UniProtKB-KW"/>
</dbReference>
<dbReference type="GO" id="GO:0008094">
    <property type="term" value="F:ATP-dependent activity, acting on DNA"/>
    <property type="evidence" value="ECO:0007669"/>
    <property type="project" value="TreeGrafter"/>
</dbReference>
<dbReference type="PANTHER" id="PTHR45626">
    <property type="entry name" value="TRANSCRIPTION TERMINATION FACTOR 2-RELATED"/>
    <property type="match status" value="1"/>
</dbReference>
<evidence type="ECO:0008006" key="12">
    <source>
        <dbReference type="Google" id="ProtNLM"/>
    </source>
</evidence>
<dbReference type="GO" id="GO:0005634">
    <property type="term" value="C:nucleus"/>
    <property type="evidence" value="ECO:0007669"/>
    <property type="project" value="TreeGrafter"/>
</dbReference>
<evidence type="ECO:0000313" key="11">
    <source>
        <dbReference type="EMBL" id="CAE0153528.1"/>
    </source>
</evidence>
<accession>A0A7S3C3Z6</accession>
<dbReference type="SMART" id="SM00487">
    <property type="entry name" value="DEXDc"/>
    <property type="match status" value="1"/>
</dbReference>
<dbReference type="SUPFAM" id="SSF52540">
    <property type="entry name" value="P-loop containing nucleoside triphosphate hydrolases"/>
    <property type="match status" value="2"/>
</dbReference>
<keyword evidence="5" id="KW-0067">ATP-binding</keyword>
<evidence type="ECO:0000256" key="5">
    <source>
        <dbReference type="ARBA" id="ARBA00022840"/>
    </source>
</evidence>
<feature type="compositionally biased region" description="Low complexity" evidence="7">
    <location>
        <begin position="411"/>
        <end position="423"/>
    </location>
</feature>
<dbReference type="CDD" id="cd18793">
    <property type="entry name" value="SF2_C_SNF"/>
    <property type="match status" value="1"/>
</dbReference>
<dbReference type="InterPro" id="IPR050628">
    <property type="entry name" value="SNF2_RAD54_helicase_TF"/>
</dbReference>
<gene>
    <name evidence="11" type="ORF">PSIN1315_LOCUS14237</name>
</gene>
<dbReference type="GO" id="GO:0006281">
    <property type="term" value="P:DNA repair"/>
    <property type="evidence" value="ECO:0007669"/>
    <property type="project" value="TreeGrafter"/>
</dbReference>
<evidence type="ECO:0000256" key="4">
    <source>
        <dbReference type="ARBA" id="ARBA00022806"/>
    </source>
</evidence>
<comment type="similarity">
    <text evidence="1">Belongs to the SNF2/RAD54 helicase family. RAD16 subfamily.</text>
</comment>
<dbReference type="SUPFAM" id="SSF57850">
    <property type="entry name" value="RING/U-box"/>
    <property type="match status" value="1"/>
</dbReference>
<organism evidence="11">
    <name type="scientific">Prasinoderma singulare</name>
    <dbReference type="NCBI Taxonomy" id="676789"/>
    <lineage>
        <taxon>Eukaryota</taxon>
        <taxon>Viridiplantae</taxon>
        <taxon>Prasinodermophyta</taxon>
        <taxon>Prasinodermophyceae</taxon>
        <taxon>Prasinodermales</taxon>
        <taxon>Prasinodermaceae</taxon>
        <taxon>Prasinoderma</taxon>
    </lineage>
</organism>
<sequence>MLNASERPAAPQPKGLREGLTMRNYQLQTLQWMLEKERQQGGLRALSWREVSLPGGRKAFYSPTMRVLADRVPACPRGGFLAESMGMGKTVISLALILSNPPPALPPPDLDAPTAPYSFENPAKSVATLVVCAVSLVGQWIDEAKSKLADDSELRVYMYHGQGRIRDVNTLVESYDLVVTTYQTLGTDYGKTKKPAWKAKDHPLGCIRWHRIVLDESHTVKMPTVQQSKACAALHGNLRWCASGTPVNNSIEDLFGQMIFLRAHPLDTKNGFELAIKKHFQTNGAINSKEAREIAALLKRCMIRHTQHQTMGGHQLLELPKKTEVSVAVELSKEERAKYDELHAQVLKQYQAIRACGPMAVQKNLWQIMSYLLPLRRLCSGGTLTSKDLVAREHTGGGGRRSGGSGGSGGAQQQTQEGQGQQGRDVKPDVKPTVGAAQTSTRRGGSYGAGGAGGASMDVKPVPFPPVASECSLCGDLLDEPARTPCCQTWFCIECVSAALNKSSPSKCPSCKKPCSTTSLQLPSGSPDKPKKKTAPAKKKAKKKEGPWDDGGSGADEVMNEVEDAPPPFTSESKVKALIKELKAMHADDECNKALIFSQYQSTLSWLQQKLVEAGFDYCSITGSMALKQRDKAIQKFQKDPPTTVFLLSMRSGAVGINLTGANYVFLVEPCLNPALEAQAVGRAWRMGQQREVQVKRLYIKDSVEDQIRTVVEKRGKSVVAPAEELGRGHGKGKAKAGADLAGNLKSDRAALRTEELDILFAIDEKKPQQPQQSMGGQALGSSACTPS</sequence>
<feature type="compositionally biased region" description="Polar residues" evidence="7">
    <location>
        <begin position="769"/>
        <end position="788"/>
    </location>
</feature>
<feature type="region of interest" description="Disordered" evidence="7">
    <location>
        <begin position="516"/>
        <end position="567"/>
    </location>
</feature>
<evidence type="ECO:0000256" key="2">
    <source>
        <dbReference type="ARBA" id="ARBA00022741"/>
    </source>
</evidence>
<dbReference type="PROSITE" id="PS51194">
    <property type="entry name" value="HELICASE_CTER"/>
    <property type="match status" value="1"/>
</dbReference>
<keyword evidence="6" id="KW-0863">Zinc-finger</keyword>
<dbReference type="InterPro" id="IPR027417">
    <property type="entry name" value="P-loop_NTPase"/>
</dbReference>
<protein>
    <recommendedName>
        <fullName evidence="12">SNF2 super family</fullName>
    </recommendedName>
</protein>
<dbReference type="PANTHER" id="PTHR45626:SF38">
    <property type="entry name" value="DEAD-BOX PROTEIN"/>
    <property type="match status" value="1"/>
</dbReference>
<feature type="domain" description="Helicase ATP-binding" evidence="9">
    <location>
        <begin position="70"/>
        <end position="264"/>
    </location>
</feature>
<dbReference type="AlphaFoldDB" id="A0A7S3C3Z6"/>
<dbReference type="InterPro" id="IPR013083">
    <property type="entry name" value="Znf_RING/FYVE/PHD"/>
</dbReference>
<dbReference type="Pfam" id="PF00271">
    <property type="entry name" value="Helicase_C"/>
    <property type="match status" value="1"/>
</dbReference>
<feature type="domain" description="Helicase C-terminal" evidence="10">
    <location>
        <begin position="574"/>
        <end position="742"/>
    </location>
</feature>
<dbReference type="Gene3D" id="3.40.50.10810">
    <property type="entry name" value="Tandem AAA-ATPase domain"/>
    <property type="match status" value="1"/>
</dbReference>
<name>A0A7S3C3Z6_9VIRI</name>
<keyword evidence="6" id="KW-0862">Zinc</keyword>
<evidence type="ECO:0000259" key="8">
    <source>
        <dbReference type="PROSITE" id="PS50089"/>
    </source>
</evidence>
<feature type="compositionally biased region" description="Basic residues" evidence="7">
    <location>
        <begin position="530"/>
        <end position="543"/>
    </location>
</feature>
<dbReference type="GO" id="GO:0005524">
    <property type="term" value="F:ATP binding"/>
    <property type="evidence" value="ECO:0007669"/>
    <property type="project" value="UniProtKB-KW"/>
</dbReference>
<dbReference type="PROSITE" id="PS50089">
    <property type="entry name" value="ZF_RING_2"/>
    <property type="match status" value="1"/>
</dbReference>
<dbReference type="GO" id="GO:0008270">
    <property type="term" value="F:zinc ion binding"/>
    <property type="evidence" value="ECO:0007669"/>
    <property type="project" value="UniProtKB-KW"/>
</dbReference>
<keyword evidence="3" id="KW-0378">Hydrolase</keyword>
<dbReference type="PROSITE" id="PS51192">
    <property type="entry name" value="HELICASE_ATP_BIND_1"/>
    <property type="match status" value="1"/>
</dbReference>
<dbReference type="InterPro" id="IPR038718">
    <property type="entry name" value="SNF2-like_sf"/>
</dbReference>
<evidence type="ECO:0000256" key="7">
    <source>
        <dbReference type="SAM" id="MobiDB-lite"/>
    </source>
</evidence>
<dbReference type="InterPro" id="IPR001650">
    <property type="entry name" value="Helicase_C-like"/>
</dbReference>
<feature type="compositionally biased region" description="Gly residues" evidence="7">
    <location>
        <begin position="445"/>
        <end position="454"/>
    </location>
</feature>
<keyword evidence="4" id="KW-0347">Helicase</keyword>
<dbReference type="InterPro" id="IPR014001">
    <property type="entry name" value="Helicase_ATP-bd"/>
</dbReference>
<feature type="domain" description="RING-type" evidence="8">
    <location>
        <begin position="471"/>
        <end position="512"/>
    </location>
</feature>
<dbReference type="CDD" id="cd18008">
    <property type="entry name" value="DEXDc_SHPRH-like"/>
    <property type="match status" value="1"/>
</dbReference>
<dbReference type="CDD" id="cd16620">
    <property type="entry name" value="vRING-HC-C4C4_RBBP6"/>
    <property type="match status" value="1"/>
</dbReference>
<reference evidence="11" key="1">
    <citation type="submission" date="2021-01" db="EMBL/GenBank/DDBJ databases">
        <authorList>
            <person name="Corre E."/>
            <person name="Pelletier E."/>
            <person name="Niang G."/>
            <person name="Scheremetjew M."/>
            <person name="Finn R."/>
            <person name="Kale V."/>
            <person name="Holt S."/>
            <person name="Cochrane G."/>
            <person name="Meng A."/>
            <person name="Brown T."/>
            <person name="Cohen L."/>
        </authorList>
    </citation>
    <scope>NUCLEOTIDE SEQUENCE</scope>
    <source>
        <strain evidence="11">RCC927</strain>
    </source>
</reference>
<evidence type="ECO:0000256" key="6">
    <source>
        <dbReference type="PROSITE-ProRule" id="PRU00175"/>
    </source>
</evidence>
<keyword evidence="2" id="KW-0547">Nucleotide-binding</keyword>
<dbReference type="Pfam" id="PF00176">
    <property type="entry name" value="SNF2-rel_dom"/>
    <property type="match status" value="1"/>
</dbReference>
<dbReference type="InterPro" id="IPR001841">
    <property type="entry name" value="Znf_RING"/>
</dbReference>
<dbReference type="Gene3D" id="3.40.50.300">
    <property type="entry name" value="P-loop containing nucleotide triphosphate hydrolases"/>
    <property type="match status" value="1"/>
</dbReference>
<dbReference type="InterPro" id="IPR049730">
    <property type="entry name" value="SNF2/RAD54-like_C"/>
</dbReference>
<dbReference type="InterPro" id="IPR000330">
    <property type="entry name" value="SNF2_N"/>
</dbReference>
<evidence type="ECO:0000259" key="9">
    <source>
        <dbReference type="PROSITE" id="PS51192"/>
    </source>
</evidence>
<evidence type="ECO:0000259" key="10">
    <source>
        <dbReference type="PROSITE" id="PS51194"/>
    </source>
</evidence>
<evidence type="ECO:0000256" key="3">
    <source>
        <dbReference type="ARBA" id="ARBA00022801"/>
    </source>
</evidence>
<dbReference type="GO" id="GO:0004386">
    <property type="term" value="F:helicase activity"/>
    <property type="evidence" value="ECO:0007669"/>
    <property type="project" value="UniProtKB-KW"/>
</dbReference>
<proteinExistence type="inferred from homology"/>
<dbReference type="Gene3D" id="3.30.40.10">
    <property type="entry name" value="Zinc/RING finger domain, C3HC4 (zinc finger)"/>
    <property type="match status" value="1"/>
</dbReference>
<feature type="compositionally biased region" description="Gly residues" evidence="7">
    <location>
        <begin position="396"/>
        <end position="410"/>
    </location>
</feature>
<feature type="region of interest" description="Disordered" evidence="7">
    <location>
        <begin position="763"/>
        <end position="788"/>
    </location>
</feature>
<evidence type="ECO:0000256" key="1">
    <source>
        <dbReference type="ARBA" id="ARBA00008438"/>
    </source>
</evidence>
<dbReference type="SMART" id="SM00490">
    <property type="entry name" value="HELICc"/>
    <property type="match status" value="1"/>
</dbReference>